<evidence type="ECO:0000313" key="11">
    <source>
        <dbReference type="EMBL" id="KPV49342.1"/>
    </source>
</evidence>
<feature type="transmembrane region" description="Helical" evidence="9">
    <location>
        <begin position="75"/>
        <end position="96"/>
    </location>
</feature>
<sequence length="315" mass="34470">MGAPRHMFTQAERARNRRGTIARLWGYLKRQRSALLITAALVLGSTVLNVLGPYLLGHAIDAYVLPGDVPGLLRISLLMLLLYAINSLLTWLQTYIMAGAAQRTVRDLRNDLFARLQTLSLRFFDQRAHGDLMSRLTNDVENINQVLADGIVQIISGVLGMVGIAAIMFWVNPVLAAVSILSIASMTWLLNTQIAPRTRAGFRQQQQALGALNGLIEETITGQRVVKAYHREPVVIAQFDQHNGTLRAAAIRAQIFAGFIGPMMNFTNNTGLAIVAGTGGWMALQGLATVGTIASFITYSRQFGRPLSEIANLFN</sequence>
<dbReference type="GO" id="GO:0005886">
    <property type="term" value="C:plasma membrane"/>
    <property type="evidence" value="ECO:0007669"/>
    <property type="project" value="UniProtKB-SubCell"/>
</dbReference>
<keyword evidence="2" id="KW-0813">Transport</keyword>
<dbReference type="Proteomes" id="UP000050509">
    <property type="component" value="Unassembled WGS sequence"/>
</dbReference>
<feature type="transmembrane region" description="Helical" evidence="9">
    <location>
        <begin position="151"/>
        <end position="170"/>
    </location>
</feature>
<keyword evidence="12" id="KW-1185">Reference proteome</keyword>
<evidence type="ECO:0000256" key="1">
    <source>
        <dbReference type="ARBA" id="ARBA00004651"/>
    </source>
</evidence>
<dbReference type="InterPro" id="IPR036640">
    <property type="entry name" value="ABC1_TM_sf"/>
</dbReference>
<dbReference type="AlphaFoldDB" id="A0A0P9CUN1"/>
<comment type="caution">
    <text evidence="11">The sequence shown here is derived from an EMBL/GenBank/DDBJ whole genome shotgun (WGS) entry which is preliminary data.</text>
</comment>
<organism evidence="11 12">
    <name type="scientific">Kouleothrix aurantiaca</name>
    <dbReference type="NCBI Taxonomy" id="186479"/>
    <lineage>
        <taxon>Bacteria</taxon>
        <taxon>Bacillati</taxon>
        <taxon>Chloroflexota</taxon>
        <taxon>Chloroflexia</taxon>
        <taxon>Chloroflexales</taxon>
        <taxon>Roseiflexineae</taxon>
        <taxon>Roseiflexaceae</taxon>
        <taxon>Kouleothrix</taxon>
    </lineage>
</organism>
<dbReference type="Pfam" id="PF00664">
    <property type="entry name" value="ABC_membrane"/>
    <property type="match status" value="1"/>
</dbReference>
<keyword evidence="4 9" id="KW-0812">Transmembrane</keyword>
<evidence type="ECO:0000256" key="9">
    <source>
        <dbReference type="SAM" id="Phobius"/>
    </source>
</evidence>
<keyword evidence="3" id="KW-1003">Cell membrane</keyword>
<keyword evidence="7 9" id="KW-1133">Transmembrane helix</keyword>
<feature type="transmembrane region" description="Helical" evidence="9">
    <location>
        <begin position="33"/>
        <end position="55"/>
    </location>
</feature>
<keyword evidence="6 11" id="KW-0067">ATP-binding</keyword>
<dbReference type="SUPFAM" id="SSF90123">
    <property type="entry name" value="ABC transporter transmembrane region"/>
    <property type="match status" value="1"/>
</dbReference>
<accession>A0A0P9CUN1</accession>
<feature type="domain" description="ABC transmembrane type-1" evidence="10">
    <location>
        <begin position="36"/>
        <end position="315"/>
    </location>
</feature>
<protein>
    <submittedName>
        <fullName evidence="11">Multidrug ABC transporter ATP-binding protein</fullName>
    </submittedName>
</protein>
<proteinExistence type="predicted"/>
<evidence type="ECO:0000313" key="12">
    <source>
        <dbReference type="Proteomes" id="UP000050509"/>
    </source>
</evidence>
<comment type="subcellular location">
    <subcellularLocation>
        <location evidence="1">Cell membrane</location>
        <topology evidence="1">Multi-pass membrane protein</topology>
    </subcellularLocation>
</comment>
<dbReference type="EMBL" id="LJCR01002035">
    <property type="protein sequence ID" value="KPV49342.1"/>
    <property type="molecule type" value="Genomic_DNA"/>
</dbReference>
<dbReference type="GO" id="GO:0015421">
    <property type="term" value="F:ABC-type oligopeptide transporter activity"/>
    <property type="evidence" value="ECO:0007669"/>
    <property type="project" value="TreeGrafter"/>
</dbReference>
<keyword evidence="5" id="KW-0547">Nucleotide-binding</keyword>
<evidence type="ECO:0000259" key="10">
    <source>
        <dbReference type="PROSITE" id="PS50929"/>
    </source>
</evidence>
<name>A0A0P9CUN1_9CHLR</name>
<feature type="transmembrane region" description="Helical" evidence="9">
    <location>
        <begin position="176"/>
        <end position="195"/>
    </location>
</feature>
<feature type="non-terminal residue" evidence="11">
    <location>
        <position position="315"/>
    </location>
</feature>
<evidence type="ECO:0000256" key="2">
    <source>
        <dbReference type="ARBA" id="ARBA00022448"/>
    </source>
</evidence>
<evidence type="ECO:0000256" key="5">
    <source>
        <dbReference type="ARBA" id="ARBA00022741"/>
    </source>
</evidence>
<dbReference type="FunFam" id="1.20.1560.10:FF:000011">
    <property type="entry name" value="Multidrug ABC transporter ATP-binding protein"/>
    <property type="match status" value="1"/>
</dbReference>
<dbReference type="PROSITE" id="PS50929">
    <property type="entry name" value="ABC_TM1F"/>
    <property type="match status" value="1"/>
</dbReference>
<dbReference type="PANTHER" id="PTHR43394:SF1">
    <property type="entry name" value="ATP-BINDING CASSETTE SUB-FAMILY B MEMBER 10, MITOCHONDRIAL"/>
    <property type="match status" value="1"/>
</dbReference>
<keyword evidence="8 9" id="KW-0472">Membrane</keyword>
<evidence type="ECO:0000256" key="4">
    <source>
        <dbReference type="ARBA" id="ARBA00022692"/>
    </source>
</evidence>
<dbReference type="Gene3D" id="1.20.1560.10">
    <property type="entry name" value="ABC transporter type 1, transmembrane domain"/>
    <property type="match status" value="1"/>
</dbReference>
<dbReference type="GO" id="GO:0005524">
    <property type="term" value="F:ATP binding"/>
    <property type="evidence" value="ECO:0007669"/>
    <property type="project" value="UniProtKB-KW"/>
</dbReference>
<evidence type="ECO:0000256" key="6">
    <source>
        <dbReference type="ARBA" id="ARBA00022840"/>
    </source>
</evidence>
<evidence type="ECO:0000256" key="8">
    <source>
        <dbReference type="ARBA" id="ARBA00023136"/>
    </source>
</evidence>
<gene>
    <name evidence="11" type="ORF">SE17_33210</name>
</gene>
<evidence type="ECO:0000256" key="3">
    <source>
        <dbReference type="ARBA" id="ARBA00022475"/>
    </source>
</evidence>
<dbReference type="CDD" id="cd18547">
    <property type="entry name" value="ABC_6TM_Tm288_like"/>
    <property type="match status" value="1"/>
</dbReference>
<evidence type="ECO:0000256" key="7">
    <source>
        <dbReference type="ARBA" id="ARBA00022989"/>
    </source>
</evidence>
<dbReference type="PANTHER" id="PTHR43394">
    <property type="entry name" value="ATP-DEPENDENT PERMEASE MDL1, MITOCHONDRIAL"/>
    <property type="match status" value="1"/>
</dbReference>
<reference evidence="11 12" key="1">
    <citation type="submission" date="2015-09" db="EMBL/GenBank/DDBJ databases">
        <title>Draft genome sequence of Kouleothrix aurantiaca JCM 19913.</title>
        <authorList>
            <person name="Hemp J."/>
        </authorList>
    </citation>
    <scope>NUCLEOTIDE SEQUENCE [LARGE SCALE GENOMIC DNA]</scope>
    <source>
        <strain evidence="11 12">COM-B</strain>
    </source>
</reference>
<dbReference type="InterPro" id="IPR011527">
    <property type="entry name" value="ABC1_TM_dom"/>
</dbReference>
<dbReference type="InterPro" id="IPR039421">
    <property type="entry name" value="Type_1_exporter"/>
</dbReference>